<dbReference type="Proteomes" id="UP001139461">
    <property type="component" value="Unassembled WGS sequence"/>
</dbReference>
<keyword evidence="4" id="KW-1185">Reference proteome</keyword>
<organism evidence="3 4">
    <name type="scientific">Aequorivita vitellina</name>
    <dbReference type="NCBI Taxonomy" id="2874475"/>
    <lineage>
        <taxon>Bacteria</taxon>
        <taxon>Pseudomonadati</taxon>
        <taxon>Bacteroidota</taxon>
        <taxon>Flavobacteriia</taxon>
        <taxon>Flavobacteriales</taxon>
        <taxon>Flavobacteriaceae</taxon>
        <taxon>Aequorivita</taxon>
    </lineage>
</organism>
<feature type="coiled-coil region" evidence="1">
    <location>
        <begin position="122"/>
        <end position="149"/>
    </location>
</feature>
<evidence type="ECO:0000313" key="3">
    <source>
        <dbReference type="EMBL" id="MCG2417499.1"/>
    </source>
</evidence>
<feature type="transmembrane region" description="Helical" evidence="2">
    <location>
        <begin position="76"/>
        <end position="96"/>
    </location>
</feature>
<keyword evidence="2" id="KW-1133">Transmembrane helix</keyword>
<protein>
    <recommendedName>
        <fullName evidence="5">Phage holin family protein</fullName>
    </recommendedName>
</protein>
<keyword evidence="1" id="KW-0175">Coiled coil</keyword>
<gene>
    <name evidence="3" type="ORF">K8089_00595</name>
</gene>
<feature type="transmembrane region" description="Helical" evidence="2">
    <location>
        <begin position="46"/>
        <end position="70"/>
    </location>
</feature>
<evidence type="ECO:0000313" key="4">
    <source>
        <dbReference type="Proteomes" id="UP001139461"/>
    </source>
</evidence>
<evidence type="ECO:0000256" key="2">
    <source>
        <dbReference type="SAM" id="Phobius"/>
    </source>
</evidence>
<keyword evidence="2" id="KW-0472">Membrane</keyword>
<evidence type="ECO:0000256" key="1">
    <source>
        <dbReference type="SAM" id="Coils"/>
    </source>
</evidence>
<dbReference type="EMBL" id="JAIRBA010000001">
    <property type="protein sequence ID" value="MCG2417499.1"/>
    <property type="molecule type" value="Genomic_DNA"/>
</dbReference>
<sequence length="149" mass="17220">MAFSSLKESLNRVVDRVEEFSISTAEYYKLRLFKSTMKGAISLVNLLVYGSLSLFVMLFISIGAAFWLGTFFEHQYVGFLLIGAFYGIILIFMFIYGRKIIERNLLHKFSGLLYDEEDLDPKIAAENELNEYQETLQENKIKKENISNS</sequence>
<evidence type="ECO:0008006" key="5">
    <source>
        <dbReference type="Google" id="ProtNLM"/>
    </source>
</evidence>
<reference evidence="3" key="1">
    <citation type="submission" date="2021-09" db="EMBL/GenBank/DDBJ databases">
        <title>Genome of Aequorivita sp. strain F47161.</title>
        <authorList>
            <person name="Wang Y."/>
        </authorList>
    </citation>
    <scope>NUCLEOTIDE SEQUENCE</scope>
    <source>
        <strain evidence="3">F47161</strain>
    </source>
</reference>
<proteinExistence type="predicted"/>
<dbReference type="RefSeq" id="WP_237601319.1">
    <property type="nucleotide sequence ID" value="NZ_JAIRBA010000001.1"/>
</dbReference>
<keyword evidence="2" id="KW-0812">Transmembrane</keyword>
<comment type="caution">
    <text evidence="3">The sequence shown here is derived from an EMBL/GenBank/DDBJ whole genome shotgun (WGS) entry which is preliminary data.</text>
</comment>
<dbReference type="AlphaFoldDB" id="A0A9X1TZ05"/>
<name>A0A9X1TZ05_9FLAO</name>
<accession>A0A9X1TZ05</accession>